<feature type="transmembrane region" description="Helical" evidence="7">
    <location>
        <begin position="513"/>
        <end position="541"/>
    </location>
</feature>
<dbReference type="KEGG" id="jeh:EJN90_13240"/>
<organism evidence="8 9">
    <name type="scientific">Jeotgalibaca ciconiae</name>
    <dbReference type="NCBI Taxonomy" id="2496265"/>
    <lineage>
        <taxon>Bacteria</taxon>
        <taxon>Bacillati</taxon>
        <taxon>Bacillota</taxon>
        <taxon>Bacilli</taxon>
        <taxon>Lactobacillales</taxon>
        <taxon>Carnobacteriaceae</taxon>
        <taxon>Jeotgalibaca</taxon>
    </lineage>
</organism>
<feature type="transmembrane region" description="Helical" evidence="7">
    <location>
        <begin position="482"/>
        <end position="501"/>
    </location>
</feature>
<feature type="transmembrane region" description="Helical" evidence="7">
    <location>
        <begin position="221"/>
        <end position="240"/>
    </location>
</feature>
<dbReference type="PIRSF" id="PIRSF038958">
    <property type="entry name" value="PG_synth_SpoVB"/>
    <property type="match status" value="1"/>
</dbReference>
<feature type="compositionally biased region" description="Basic residues" evidence="6">
    <location>
        <begin position="1"/>
        <end position="10"/>
    </location>
</feature>
<keyword evidence="4 7" id="KW-1133">Transmembrane helix</keyword>
<feature type="transmembrane region" description="Helical" evidence="7">
    <location>
        <begin position="389"/>
        <end position="409"/>
    </location>
</feature>
<keyword evidence="9" id="KW-1185">Reference proteome</keyword>
<feature type="transmembrane region" description="Helical" evidence="7">
    <location>
        <begin position="547"/>
        <end position="567"/>
    </location>
</feature>
<name>A0A3Q9BMB6_9LACT</name>
<feature type="transmembrane region" description="Helical" evidence="7">
    <location>
        <begin position="104"/>
        <end position="123"/>
    </location>
</feature>
<feature type="transmembrane region" description="Helical" evidence="7">
    <location>
        <begin position="455"/>
        <end position="476"/>
    </location>
</feature>
<dbReference type="CDD" id="cd13124">
    <property type="entry name" value="MATE_SpoVB_like"/>
    <property type="match status" value="1"/>
</dbReference>
<evidence type="ECO:0000256" key="1">
    <source>
        <dbReference type="ARBA" id="ARBA00004651"/>
    </source>
</evidence>
<feature type="transmembrane region" description="Helical" evidence="7">
    <location>
        <begin position="143"/>
        <end position="167"/>
    </location>
</feature>
<feature type="transmembrane region" description="Helical" evidence="7">
    <location>
        <begin position="179"/>
        <end position="200"/>
    </location>
</feature>
<dbReference type="InterPro" id="IPR002797">
    <property type="entry name" value="Polysacc_synth"/>
</dbReference>
<dbReference type="InterPro" id="IPR024923">
    <property type="entry name" value="PG_synth_SpoVB"/>
</dbReference>
<feature type="transmembrane region" description="Helical" evidence="7">
    <location>
        <begin position="62"/>
        <end position="84"/>
    </location>
</feature>
<accession>A0A3Q9BMB6</accession>
<evidence type="ECO:0000256" key="2">
    <source>
        <dbReference type="ARBA" id="ARBA00022475"/>
    </source>
</evidence>
<keyword evidence="3 7" id="KW-0812">Transmembrane</keyword>
<feature type="region of interest" description="Disordered" evidence="6">
    <location>
        <begin position="30"/>
        <end position="49"/>
    </location>
</feature>
<dbReference type="PANTHER" id="PTHR30250:SF21">
    <property type="entry name" value="LIPID II FLIPPASE MURJ"/>
    <property type="match status" value="1"/>
</dbReference>
<feature type="region of interest" description="Disordered" evidence="6">
    <location>
        <begin position="1"/>
        <end position="24"/>
    </location>
</feature>
<dbReference type="Proteomes" id="UP000273326">
    <property type="component" value="Chromosome"/>
</dbReference>
<dbReference type="EMBL" id="CP034465">
    <property type="protein sequence ID" value="AZP05536.1"/>
    <property type="molecule type" value="Genomic_DNA"/>
</dbReference>
<dbReference type="AlphaFoldDB" id="A0A3Q9BMB6"/>
<dbReference type="InterPro" id="IPR050833">
    <property type="entry name" value="Poly_Biosynth_Transport"/>
</dbReference>
<evidence type="ECO:0000256" key="7">
    <source>
        <dbReference type="SAM" id="Phobius"/>
    </source>
</evidence>
<evidence type="ECO:0000256" key="6">
    <source>
        <dbReference type="SAM" id="MobiDB-lite"/>
    </source>
</evidence>
<keyword evidence="5 7" id="KW-0472">Membrane</keyword>
<evidence type="ECO:0000313" key="9">
    <source>
        <dbReference type="Proteomes" id="UP000273326"/>
    </source>
</evidence>
<feature type="transmembrane region" description="Helical" evidence="7">
    <location>
        <begin position="348"/>
        <end position="368"/>
    </location>
</feature>
<gene>
    <name evidence="8" type="ORF">EJN90_13240</name>
</gene>
<evidence type="ECO:0000313" key="8">
    <source>
        <dbReference type="EMBL" id="AZP05536.1"/>
    </source>
</evidence>
<proteinExistence type="predicted"/>
<evidence type="ECO:0000256" key="4">
    <source>
        <dbReference type="ARBA" id="ARBA00022989"/>
    </source>
</evidence>
<dbReference type="PANTHER" id="PTHR30250">
    <property type="entry name" value="PST FAMILY PREDICTED COLANIC ACID TRANSPORTER"/>
    <property type="match status" value="1"/>
</dbReference>
<comment type="subcellular location">
    <subcellularLocation>
        <location evidence="1">Cell membrane</location>
        <topology evidence="1">Multi-pass membrane protein</topology>
    </subcellularLocation>
</comment>
<feature type="transmembrane region" description="Helical" evidence="7">
    <location>
        <begin position="421"/>
        <end position="443"/>
    </location>
</feature>
<sequence>MQKYKTRAERKRAEKQNQLKQDKFEIEDLEEITTVPSEDSPEEESVMENLGDSEDKMVEGTFWMTFGSIFSRLLGALYIIPWNAMMGASSQIGNALFSIGYTPYQFFLSVGTAGFPSAMSKQIAEYNAKKQYKAGQELFKKSLIFMLFTGVASSLLMFLLAPVIAHYSPGASVADKTLVIRSLAPALLVVPVMSLIRGYFQGYQNMIPSAITNIVEQVVRVAYMLLATYVVMQVIDGRIATAVAHSTFAAFVGAFASLLMLMWYYQKHIRKYGSALKNDTIEVSIDITSAIKKLVAESIPFIIVGSGITFGKFIDQFTFEPIMLHLTEFDKDLIGELYSLFSFNADKLIMIIISLAVGMSATSIPLLVENYIKQDFKQLGKQIKQVFELFFFVMFPSAFGMMIVSKPIYSLFYGITDFNPLGAKLLAIASVMSIILGAFTIAVSILQSFGDHRSAIIYLGIGLLVKIATQYPFIYLFETSGALYATSVGFLVTTILSVWKIQQLVRFDINSTLNSIGVIALITGWMIAIAHIVLRVAGIFLSSERRFTALLLVFVVAIAGGTVYLYLALKTRIADRVLGDRVSGLRKKLKIS</sequence>
<keyword evidence="2" id="KW-1003">Cell membrane</keyword>
<protein>
    <submittedName>
        <fullName evidence="8">Polysaccharide biosynthesis protein</fullName>
    </submittedName>
</protein>
<evidence type="ECO:0000256" key="5">
    <source>
        <dbReference type="ARBA" id="ARBA00023136"/>
    </source>
</evidence>
<dbReference type="OrthoDB" id="9775950at2"/>
<reference evidence="9" key="1">
    <citation type="submission" date="2018-12" db="EMBL/GenBank/DDBJ databases">
        <title>Complete genome sequencing of Jeotgalibaca sp. H21T32.</title>
        <authorList>
            <person name="Bae J.-W."/>
            <person name="Lee S.-Y."/>
        </authorList>
    </citation>
    <scope>NUCLEOTIDE SEQUENCE [LARGE SCALE GENOMIC DNA]</scope>
    <source>
        <strain evidence="9">H21T32</strain>
    </source>
</reference>
<dbReference type="RefSeq" id="WP_126112035.1">
    <property type="nucleotide sequence ID" value="NZ_CP034465.1"/>
</dbReference>
<evidence type="ECO:0000256" key="3">
    <source>
        <dbReference type="ARBA" id="ARBA00022692"/>
    </source>
</evidence>
<feature type="transmembrane region" description="Helical" evidence="7">
    <location>
        <begin position="294"/>
        <end position="314"/>
    </location>
</feature>
<feature type="compositionally biased region" description="Basic and acidic residues" evidence="6">
    <location>
        <begin position="11"/>
        <end position="24"/>
    </location>
</feature>
<dbReference type="Pfam" id="PF01943">
    <property type="entry name" value="Polysacc_synt"/>
    <property type="match status" value="1"/>
</dbReference>
<feature type="transmembrane region" description="Helical" evidence="7">
    <location>
        <begin position="246"/>
        <end position="265"/>
    </location>
</feature>
<dbReference type="GO" id="GO:0005886">
    <property type="term" value="C:plasma membrane"/>
    <property type="evidence" value="ECO:0007669"/>
    <property type="project" value="UniProtKB-SubCell"/>
</dbReference>